<organism evidence="4 5">
    <name type="scientific">Haloferax marinum</name>
    <dbReference type="NCBI Taxonomy" id="2666143"/>
    <lineage>
        <taxon>Archaea</taxon>
        <taxon>Methanobacteriati</taxon>
        <taxon>Methanobacteriota</taxon>
        <taxon>Stenosarchaea group</taxon>
        <taxon>Halobacteria</taxon>
        <taxon>Halobacteriales</taxon>
        <taxon>Haloferacaceae</taxon>
        <taxon>Haloferax</taxon>
    </lineage>
</organism>
<evidence type="ECO:0000259" key="3">
    <source>
        <dbReference type="Pfam" id="PF23600"/>
    </source>
</evidence>
<feature type="domain" description="DUF1508" evidence="2">
    <location>
        <begin position="535"/>
        <end position="581"/>
    </location>
</feature>
<feature type="transmembrane region" description="Helical" evidence="1">
    <location>
        <begin position="29"/>
        <end position="50"/>
    </location>
</feature>
<proteinExistence type="predicted"/>
<feature type="domain" description="Cell division protein A N-terminal" evidence="3">
    <location>
        <begin position="10"/>
        <end position="153"/>
    </location>
</feature>
<feature type="domain" description="DUF1508" evidence="2">
    <location>
        <begin position="478"/>
        <end position="521"/>
    </location>
</feature>
<feature type="domain" description="DUF1508" evidence="2">
    <location>
        <begin position="244"/>
        <end position="290"/>
    </location>
</feature>
<dbReference type="OrthoDB" id="157486at2157"/>
<evidence type="ECO:0000259" key="2">
    <source>
        <dbReference type="Pfam" id="PF07411"/>
    </source>
</evidence>
<dbReference type="InterPro" id="IPR010879">
    <property type="entry name" value="DUF1508"/>
</dbReference>
<dbReference type="InterPro" id="IPR036913">
    <property type="entry name" value="YegP-like_sf"/>
</dbReference>
<evidence type="ECO:0000313" key="4">
    <source>
        <dbReference type="EMBL" id="MRW96855.1"/>
    </source>
</evidence>
<protein>
    <submittedName>
        <fullName evidence="4">DUF1508 domain-containing protein</fullName>
    </submittedName>
</protein>
<feature type="transmembrane region" description="Helical" evidence="1">
    <location>
        <begin position="126"/>
        <end position="149"/>
    </location>
</feature>
<dbReference type="SUPFAM" id="SSF160113">
    <property type="entry name" value="YegP-like"/>
    <property type="match status" value="8"/>
</dbReference>
<feature type="transmembrane region" description="Helical" evidence="1">
    <location>
        <begin position="62"/>
        <end position="86"/>
    </location>
</feature>
<keyword evidence="1" id="KW-0472">Membrane</keyword>
<dbReference type="EMBL" id="WKJQ01000001">
    <property type="protein sequence ID" value="MRW96855.1"/>
    <property type="molecule type" value="Genomic_DNA"/>
</dbReference>
<evidence type="ECO:0000313" key="5">
    <source>
        <dbReference type="Proteomes" id="UP000443423"/>
    </source>
</evidence>
<accession>A0A6A8G7X2</accession>
<comment type="caution">
    <text evidence="4">The sequence shown here is derived from an EMBL/GenBank/DDBJ whole genome shotgun (WGS) entry which is preliminary data.</text>
</comment>
<keyword evidence="1" id="KW-0812">Transmembrane</keyword>
<feature type="domain" description="DUF1508" evidence="2">
    <location>
        <begin position="827"/>
        <end position="870"/>
    </location>
</feature>
<dbReference type="InterPro" id="IPR055563">
    <property type="entry name" value="CdpA_N"/>
</dbReference>
<sequence>MSHANVLHGRLYRLYERYVGEPDSQKDVYGYWLFVTGYLVSFAGVAIFLTGLPNAGGSVNVFYWRISVTLAALGFPLAMLGIVLLLPVRWRAVQVTLGGAGLSMLGVLAFQWAYPQHWRTGANYTNEIVALYTVGIAVIAGVAVLVPVVTGKQGMFVEDELLNIADQPPVLIGDSTTGTLFSVFRKTDKDWTWRAIQQDAVADSTRTTGSRATARESVEEVRELVGKAGMLEITTAAFRLYEDDGQWRWVLMQEDGGVVAESGTVYSARDGVEDSVSFTKDTGPNAPVIDIDGAAVDYYREGDDWHWRIIDEDRNPLAGDVDAHADRESATTAVDDFQSLVPDARVLALDGVGAELYEDDEEWRWRVVDSGDRALAASGTAFGERRLAEASADGFFEDIGDATVVEKGSAGFEVFSEGNRWDWRLVDSSEEVVARNSDSATDTEPLVQCAESIADTAADADVVSIEAGDYEIYPGETGWHWRFVTADRTIVADREGGYETPEEAREIIQTVRSQASEADLLEFESSAFQQYKTDDDEWRWRLIDEGGAVLADSGQSYESKAGAGEAMQTLKEKAPDAEILEIETAAFELVRTDDDKWRWRLIDEGGNLIAEGASKHPSRQAARQAMDLLVDLSPDAEVREMADPIFQLYTADGDWAWRYVTVENESIADGTETRGTRDDAAAHVEDVRTAAVGAPVSVVETYAIELAATDTWSWRVFDPSRAVVATGTLQYADRDAALRDIEVLRANADSAPIFEIDSAAIRLTHHDDGFGWVLIDRERNTYARSSTQYGTKPATLDAIERLKELVPDAHTIDFGDAGFELFEDVDGWRWRLLDENERVVATGATPFETQAAAADRIDTVRDFVANASVLEIDDPTFELNYQNDGWIWRLVDGNGNSLAQSIEVYPTRQEARAAMQTLKDQAPEGHVTMAQ</sequence>
<evidence type="ECO:0000256" key="1">
    <source>
        <dbReference type="SAM" id="Phobius"/>
    </source>
</evidence>
<feature type="domain" description="DUF1508" evidence="2">
    <location>
        <begin position="883"/>
        <end position="927"/>
    </location>
</feature>
<keyword evidence="1" id="KW-1133">Transmembrane helix</keyword>
<reference evidence="4 5" key="1">
    <citation type="submission" date="2019-11" db="EMBL/GenBank/DDBJ databases">
        <title>Whole genome sequence of Haloferax sp. MBLA0078.</title>
        <authorList>
            <person name="Seo M.-J."/>
            <person name="Cho E.-S."/>
        </authorList>
    </citation>
    <scope>NUCLEOTIDE SEQUENCE [LARGE SCALE GENOMIC DNA]</scope>
    <source>
        <strain evidence="4 5">MBLA0078</strain>
    </source>
</reference>
<dbReference type="Pfam" id="PF07411">
    <property type="entry name" value="DUF1508"/>
    <property type="match status" value="7"/>
</dbReference>
<keyword evidence="5" id="KW-1185">Reference proteome</keyword>
<gene>
    <name evidence="4" type="ORF">GJR99_09760</name>
</gene>
<dbReference type="Proteomes" id="UP000443423">
    <property type="component" value="Unassembled WGS sequence"/>
</dbReference>
<feature type="domain" description="DUF1508" evidence="2">
    <location>
        <begin position="594"/>
        <end position="640"/>
    </location>
</feature>
<dbReference type="AlphaFoldDB" id="A0A6A8G7X2"/>
<feature type="domain" description="DUF1508" evidence="2">
    <location>
        <begin position="767"/>
        <end position="813"/>
    </location>
</feature>
<dbReference type="Pfam" id="PF23600">
    <property type="entry name" value="CdpA_N"/>
    <property type="match status" value="1"/>
</dbReference>
<dbReference type="Gene3D" id="2.30.29.80">
    <property type="match status" value="6"/>
</dbReference>
<name>A0A6A8G7X2_9EURY</name>
<feature type="transmembrane region" description="Helical" evidence="1">
    <location>
        <begin position="92"/>
        <end position="114"/>
    </location>
</feature>
<dbReference type="RefSeq" id="WP_151111640.1">
    <property type="nucleotide sequence ID" value="NZ_WKJQ01000001.1"/>
</dbReference>
<dbReference type="Gene3D" id="3.30.160.160">
    <property type="entry name" value="YegP-like"/>
    <property type="match status" value="1"/>
</dbReference>